<proteinExistence type="predicted"/>
<evidence type="ECO:0000313" key="3">
    <source>
        <dbReference type="Proteomes" id="UP000324222"/>
    </source>
</evidence>
<feature type="compositionally biased region" description="Basic and acidic residues" evidence="1">
    <location>
        <begin position="1"/>
        <end position="12"/>
    </location>
</feature>
<protein>
    <submittedName>
        <fullName evidence="2">Uncharacterized protein</fullName>
    </submittedName>
</protein>
<dbReference type="Proteomes" id="UP000324222">
    <property type="component" value="Unassembled WGS sequence"/>
</dbReference>
<evidence type="ECO:0000256" key="1">
    <source>
        <dbReference type="SAM" id="MobiDB-lite"/>
    </source>
</evidence>
<organism evidence="2 3">
    <name type="scientific">Portunus trituberculatus</name>
    <name type="common">Swimming crab</name>
    <name type="synonym">Neptunus trituberculatus</name>
    <dbReference type="NCBI Taxonomy" id="210409"/>
    <lineage>
        <taxon>Eukaryota</taxon>
        <taxon>Metazoa</taxon>
        <taxon>Ecdysozoa</taxon>
        <taxon>Arthropoda</taxon>
        <taxon>Crustacea</taxon>
        <taxon>Multicrustacea</taxon>
        <taxon>Malacostraca</taxon>
        <taxon>Eumalacostraca</taxon>
        <taxon>Eucarida</taxon>
        <taxon>Decapoda</taxon>
        <taxon>Pleocyemata</taxon>
        <taxon>Brachyura</taxon>
        <taxon>Eubrachyura</taxon>
        <taxon>Portunoidea</taxon>
        <taxon>Portunidae</taxon>
        <taxon>Portuninae</taxon>
        <taxon>Portunus</taxon>
    </lineage>
</organism>
<feature type="region of interest" description="Disordered" evidence="1">
    <location>
        <begin position="1"/>
        <end position="30"/>
    </location>
</feature>
<keyword evidence="3" id="KW-1185">Reference proteome</keyword>
<dbReference type="AlphaFoldDB" id="A0A5B7CXP8"/>
<gene>
    <name evidence="2" type="ORF">E2C01_006272</name>
</gene>
<comment type="caution">
    <text evidence="2">The sequence shown here is derived from an EMBL/GenBank/DDBJ whole genome shotgun (WGS) entry which is preliminary data.</text>
</comment>
<sequence>MQGSRSDWDSRPARTRTPTRWLGSRTERNDDKNLDGRLCNYLGCGDETDLNGDVMQRYQSRAHTSADKILNENSSGKGSHKHHNVVNDEISKCQAARAGQEIQYLLSDDMRILPNPAAPPISLHTLPSHVPLPACRHPGLRTREGQEEAQ</sequence>
<evidence type="ECO:0000313" key="2">
    <source>
        <dbReference type="EMBL" id="MPC13534.1"/>
    </source>
</evidence>
<accession>A0A5B7CXP8</accession>
<name>A0A5B7CXP8_PORTR</name>
<reference evidence="2 3" key="1">
    <citation type="submission" date="2019-05" db="EMBL/GenBank/DDBJ databases">
        <title>Another draft genome of Portunus trituberculatus and its Hox gene families provides insights of decapod evolution.</title>
        <authorList>
            <person name="Jeong J.-H."/>
            <person name="Song I."/>
            <person name="Kim S."/>
            <person name="Choi T."/>
            <person name="Kim D."/>
            <person name="Ryu S."/>
            <person name="Kim W."/>
        </authorList>
    </citation>
    <scope>NUCLEOTIDE SEQUENCE [LARGE SCALE GENOMIC DNA]</scope>
    <source>
        <tissue evidence="2">Muscle</tissue>
    </source>
</reference>
<dbReference type="EMBL" id="VSRR010000288">
    <property type="protein sequence ID" value="MPC13534.1"/>
    <property type="molecule type" value="Genomic_DNA"/>
</dbReference>